<dbReference type="GO" id="GO:0005874">
    <property type="term" value="C:microtubule"/>
    <property type="evidence" value="ECO:0007669"/>
    <property type="project" value="UniProtKB-KW"/>
</dbReference>
<dbReference type="STRING" id="3659.A0A0A0KB57"/>
<dbReference type="FunFam" id="3.40.850.10:FF:000033">
    <property type="entry name" value="Kinesin-like protein KIN-12E"/>
    <property type="match status" value="1"/>
</dbReference>
<dbReference type="Gramene" id="KGN45617">
    <property type="protein sequence ID" value="KGN45617"/>
    <property type="gene ID" value="Csa_6G000650"/>
</dbReference>
<evidence type="ECO:0000256" key="4">
    <source>
        <dbReference type="ARBA" id="ARBA00023054"/>
    </source>
</evidence>
<dbReference type="PANTHER" id="PTHR37739:SF18">
    <property type="entry name" value="KINESIN-LIKE PROTEIN KIN-12C"/>
    <property type="match status" value="1"/>
</dbReference>
<keyword evidence="2 7" id="KW-0547">Nucleotide-binding</keyword>
<dbReference type="InterPro" id="IPR001752">
    <property type="entry name" value="Kinesin_motor_dom"/>
</dbReference>
<feature type="coiled-coil region" evidence="8">
    <location>
        <begin position="839"/>
        <end position="893"/>
    </location>
</feature>
<evidence type="ECO:0000256" key="2">
    <source>
        <dbReference type="ARBA" id="ARBA00022741"/>
    </source>
</evidence>
<evidence type="ECO:0000259" key="10">
    <source>
        <dbReference type="PROSITE" id="PS50067"/>
    </source>
</evidence>
<organism evidence="11 12">
    <name type="scientific">Cucumis sativus</name>
    <name type="common">Cucumber</name>
    <dbReference type="NCBI Taxonomy" id="3659"/>
    <lineage>
        <taxon>Eukaryota</taxon>
        <taxon>Viridiplantae</taxon>
        <taxon>Streptophyta</taxon>
        <taxon>Embryophyta</taxon>
        <taxon>Tracheophyta</taxon>
        <taxon>Spermatophyta</taxon>
        <taxon>Magnoliopsida</taxon>
        <taxon>eudicotyledons</taxon>
        <taxon>Gunneridae</taxon>
        <taxon>Pentapetalae</taxon>
        <taxon>rosids</taxon>
        <taxon>fabids</taxon>
        <taxon>Cucurbitales</taxon>
        <taxon>Cucurbitaceae</taxon>
        <taxon>Benincaseae</taxon>
        <taxon>Cucumis</taxon>
    </lineage>
</organism>
<evidence type="ECO:0000256" key="1">
    <source>
        <dbReference type="ARBA" id="ARBA00022701"/>
    </source>
</evidence>
<feature type="compositionally biased region" description="Low complexity" evidence="9">
    <location>
        <begin position="103"/>
        <end position="115"/>
    </location>
</feature>
<dbReference type="InterPro" id="IPR027417">
    <property type="entry name" value="P-loop_NTPase"/>
</dbReference>
<dbReference type="PROSITE" id="PS50067">
    <property type="entry name" value="KINESIN_MOTOR_2"/>
    <property type="match status" value="1"/>
</dbReference>
<dbReference type="InterPro" id="IPR019821">
    <property type="entry name" value="Kinesin_motor_CS"/>
</dbReference>
<evidence type="ECO:0000256" key="8">
    <source>
        <dbReference type="SAM" id="Coils"/>
    </source>
</evidence>
<proteinExistence type="inferred from homology"/>
<feature type="coiled-coil region" evidence="8">
    <location>
        <begin position="1176"/>
        <end position="1250"/>
    </location>
</feature>
<dbReference type="SMART" id="SM00129">
    <property type="entry name" value="KISc"/>
    <property type="match status" value="1"/>
</dbReference>
<dbReference type="GO" id="GO:0000281">
    <property type="term" value="P:mitotic cytokinesis"/>
    <property type="evidence" value="ECO:0000318"/>
    <property type="project" value="GO_Central"/>
</dbReference>
<evidence type="ECO:0000256" key="9">
    <source>
        <dbReference type="SAM" id="MobiDB-lite"/>
    </source>
</evidence>
<reference evidence="11 12" key="4">
    <citation type="journal article" date="2011" name="BMC Genomics">
        <title>RNA-Seq improves annotation of protein-coding genes in the cucumber genome.</title>
        <authorList>
            <person name="Li Z."/>
            <person name="Zhang Z."/>
            <person name="Yan P."/>
            <person name="Huang S."/>
            <person name="Fei Z."/>
            <person name="Lin K."/>
        </authorList>
    </citation>
    <scope>NUCLEOTIDE SEQUENCE [LARGE SCALE GENOMIC DNA]</scope>
    <source>
        <strain evidence="12">cv. 9930</strain>
    </source>
</reference>
<evidence type="ECO:0000313" key="12">
    <source>
        <dbReference type="Proteomes" id="UP000029981"/>
    </source>
</evidence>
<dbReference type="eggNOG" id="ENOG502QR1R">
    <property type="taxonomic scope" value="Eukaryota"/>
</dbReference>
<dbReference type="Pfam" id="PF00225">
    <property type="entry name" value="Kinesin"/>
    <property type="match status" value="1"/>
</dbReference>
<dbReference type="GO" id="GO:0032153">
    <property type="term" value="C:cell division site"/>
    <property type="evidence" value="ECO:0000318"/>
    <property type="project" value="GO_Central"/>
</dbReference>
<feature type="binding site" evidence="7">
    <location>
        <begin position="256"/>
        <end position="263"/>
    </location>
    <ligand>
        <name>ATP</name>
        <dbReference type="ChEBI" id="CHEBI:30616"/>
    </ligand>
</feature>
<feature type="domain" description="Kinesin motor" evidence="10">
    <location>
        <begin position="175"/>
        <end position="512"/>
    </location>
</feature>
<feature type="compositionally biased region" description="Polar residues" evidence="9">
    <location>
        <begin position="82"/>
        <end position="92"/>
    </location>
</feature>
<dbReference type="OrthoDB" id="3176171at2759"/>
<accession>A0A0A0KB57</accession>
<dbReference type="InterPro" id="IPR044986">
    <property type="entry name" value="KIF15/KIN-12"/>
</dbReference>
<dbReference type="GO" id="GO:0005524">
    <property type="term" value="F:ATP binding"/>
    <property type="evidence" value="ECO:0007669"/>
    <property type="project" value="UniProtKB-UniRule"/>
</dbReference>
<evidence type="ECO:0000313" key="11">
    <source>
        <dbReference type="EMBL" id="KGN45617.1"/>
    </source>
</evidence>
<feature type="region of interest" description="Disordered" evidence="9">
    <location>
        <begin position="2202"/>
        <end position="2224"/>
    </location>
</feature>
<evidence type="ECO:0000256" key="5">
    <source>
        <dbReference type="ARBA" id="ARBA00023175"/>
    </source>
</evidence>
<evidence type="ECO:0000256" key="7">
    <source>
        <dbReference type="PROSITE-ProRule" id="PRU00283"/>
    </source>
</evidence>
<feature type="coiled-coil region" evidence="8">
    <location>
        <begin position="2071"/>
        <end position="2198"/>
    </location>
</feature>
<gene>
    <name evidence="11" type="ORF">Csa_6G000650</name>
</gene>
<comment type="similarity">
    <text evidence="6">Belongs to the TRAFAC class myosin-kinesin ATPase superfamily. Kinesin family. KIN-12 subfamily.</text>
</comment>
<dbReference type="SUPFAM" id="SSF52540">
    <property type="entry name" value="P-loop containing nucleoside triphosphate hydrolases"/>
    <property type="match status" value="1"/>
</dbReference>
<dbReference type="GO" id="GO:0003777">
    <property type="term" value="F:microtubule motor activity"/>
    <property type="evidence" value="ECO:0007669"/>
    <property type="project" value="InterPro"/>
</dbReference>
<keyword evidence="12" id="KW-1185">Reference proteome</keyword>
<dbReference type="GO" id="GO:0008017">
    <property type="term" value="F:microtubule binding"/>
    <property type="evidence" value="ECO:0007669"/>
    <property type="project" value="InterPro"/>
</dbReference>
<keyword evidence="3 7" id="KW-0067">ATP-binding</keyword>
<dbReference type="KEGG" id="csv:101204935"/>
<dbReference type="InterPro" id="IPR036961">
    <property type="entry name" value="Kinesin_motor_dom_sf"/>
</dbReference>
<evidence type="ECO:0000256" key="3">
    <source>
        <dbReference type="ARBA" id="ARBA00022840"/>
    </source>
</evidence>
<dbReference type="CDD" id="cd01373">
    <property type="entry name" value="KISc_KLP2_like"/>
    <property type="match status" value="1"/>
</dbReference>
<dbReference type="PROSITE" id="PS00411">
    <property type="entry name" value="KINESIN_MOTOR_1"/>
    <property type="match status" value="1"/>
</dbReference>
<dbReference type="PRINTS" id="PR00380">
    <property type="entry name" value="KINESINHEAVY"/>
</dbReference>
<feature type="coiled-coil region" evidence="8">
    <location>
        <begin position="1809"/>
        <end position="1871"/>
    </location>
</feature>
<reference evidence="11 12" key="3">
    <citation type="journal article" date="2010" name="BMC Genomics">
        <title>Transcriptome sequencing and comparative analysis of cucumber flowers with different sex types.</title>
        <authorList>
            <person name="Guo S."/>
            <person name="Zheng Y."/>
            <person name="Joung J.G."/>
            <person name="Liu S."/>
            <person name="Zhang Z."/>
            <person name="Crasta O.R."/>
            <person name="Sobral B.W."/>
            <person name="Xu Y."/>
            <person name="Huang S."/>
            <person name="Fei Z."/>
        </authorList>
    </citation>
    <scope>NUCLEOTIDE SEQUENCE [LARGE SCALE GENOMIC DNA]</scope>
    <source>
        <strain evidence="12">cv. 9930</strain>
    </source>
</reference>
<reference evidence="11 12" key="1">
    <citation type="journal article" date="2009" name="Nat. Genet.">
        <title>The genome of the cucumber, Cucumis sativus L.</title>
        <authorList>
            <person name="Huang S."/>
            <person name="Li R."/>
            <person name="Zhang Z."/>
            <person name="Li L."/>
            <person name="Gu X."/>
            <person name="Fan W."/>
            <person name="Lucas W.J."/>
            <person name="Wang X."/>
            <person name="Xie B."/>
            <person name="Ni P."/>
            <person name="Ren Y."/>
            <person name="Zhu H."/>
            <person name="Li J."/>
            <person name="Lin K."/>
            <person name="Jin W."/>
            <person name="Fei Z."/>
            <person name="Li G."/>
            <person name="Staub J."/>
            <person name="Kilian A."/>
            <person name="van der Vossen E.A."/>
            <person name="Wu Y."/>
            <person name="Guo J."/>
            <person name="He J."/>
            <person name="Jia Z."/>
            <person name="Ren Y."/>
            <person name="Tian G."/>
            <person name="Lu Y."/>
            <person name="Ruan J."/>
            <person name="Qian W."/>
            <person name="Wang M."/>
            <person name="Huang Q."/>
            <person name="Li B."/>
            <person name="Xuan Z."/>
            <person name="Cao J."/>
            <person name="Asan"/>
            <person name="Wu Z."/>
            <person name="Zhang J."/>
            <person name="Cai Q."/>
            <person name="Bai Y."/>
            <person name="Zhao B."/>
            <person name="Han Y."/>
            <person name="Li Y."/>
            <person name="Li X."/>
            <person name="Wang S."/>
            <person name="Shi Q."/>
            <person name="Liu S."/>
            <person name="Cho W.K."/>
            <person name="Kim J.Y."/>
            <person name="Xu Y."/>
            <person name="Heller-Uszynska K."/>
            <person name="Miao H."/>
            <person name="Cheng Z."/>
            <person name="Zhang S."/>
            <person name="Wu J."/>
            <person name="Yang Y."/>
            <person name="Kang H."/>
            <person name="Li M."/>
            <person name="Liang H."/>
            <person name="Ren X."/>
            <person name="Shi Z."/>
            <person name="Wen M."/>
            <person name="Jian M."/>
            <person name="Yang H."/>
            <person name="Zhang G."/>
            <person name="Yang Z."/>
            <person name="Chen R."/>
            <person name="Liu S."/>
            <person name="Li J."/>
            <person name="Ma L."/>
            <person name="Liu H."/>
            <person name="Zhou Y."/>
            <person name="Zhao J."/>
            <person name="Fang X."/>
            <person name="Li G."/>
            <person name="Fang L."/>
            <person name="Li Y."/>
            <person name="Liu D."/>
            <person name="Zheng H."/>
            <person name="Zhang Y."/>
            <person name="Qin N."/>
            <person name="Li Z."/>
            <person name="Yang G."/>
            <person name="Yang S."/>
            <person name="Bolund L."/>
            <person name="Kristiansen K."/>
            <person name="Zheng H."/>
            <person name="Li S."/>
            <person name="Zhang X."/>
            <person name="Yang H."/>
            <person name="Wang J."/>
            <person name="Sun R."/>
            <person name="Zhang B."/>
            <person name="Jiang S."/>
            <person name="Wang J."/>
            <person name="Du Y."/>
            <person name="Li S."/>
        </authorList>
    </citation>
    <scope>NUCLEOTIDE SEQUENCE [LARGE SCALE GENOMIC DNA]</scope>
    <source>
        <strain evidence="12">cv. 9930</strain>
    </source>
</reference>
<dbReference type="Gene3D" id="3.40.850.10">
    <property type="entry name" value="Kinesin motor domain"/>
    <property type="match status" value="1"/>
</dbReference>
<feature type="coiled-coil region" evidence="8">
    <location>
        <begin position="1690"/>
        <end position="1773"/>
    </location>
</feature>
<dbReference type="GO" id="GO:0007018">
    <property type="term" value="P:microtubule-based movement"/>
    <property type="evidence" value="ECO:0007669"/>
    <property type="project" value="InterPro"/>
</dbReference>
<dbReference type="PANTHER" id="PTHR37739">
    <property type="entry name" value="KINESIN-LIKE PROTEIN KIN-12D"/>
    <property type="match status" value="1"/>
</dbReference>
<feature type="region of interest" description="Disordered" evidence="9">
    <location>
        <begin position="1"/>
        <end position="38"/>
    </location>
</feature>
<protein>
    <recommendedName>
        <fullName evidence="10">Kinesin motor domain-containing protein</fullName>
    </recommendedName>
</protein>
<evidence type="ECO:0000256" key="6">
    <source>
        <dbReference type="ARBA" id="ARBA00034488"/>
    </source>
</evidence>
<dbReference type="Proteomes" id="UP000029981">
    <property type="component" value="Chromosome 6"/>
</dbReference>
<keyword evidence="4 8" id="KW-0175">Coiled coil</keyword>
<sequence>MSKHLPVSKNSQPESNENELGVSPSGFHFPPPRTPFNIIADPAQFQKEFYDSGFDSNLKFQSTEADFFSDRKSEVSLKINGNACTNSGTPRLSAQGRRVSSEPSSTHSTPAKSSSRVSLGGAIVSTGSKAPQLADGRAGSSYRFSRRISMPNTEFPVDVSHIDLEEDPSFWKDHNVQVMIRIRPLSTIERDSQGYGRCLRQESAKTLVWLGHPETRFTFDHIACEKISQENLFKVAGQPMVENCLSGYNSCMFAYGQTGSGKTYTMMGGIYEVEGKLNEDCGLTLRIFEHLFTRIGMEEKSKQDVKLKYSCKCSFLEIYNEQITDLLEPSSTNLQLREDLKKGVYVENLTEHSVSTINDVVKLLLQGAANRKMAATYMNSESSRSHSVFTCIIESHWEKDSRTHFRFARLNLVDLAGSERQKSSGAEGDRLKEAANINKSLSTLGLVIMSLVDLAHGKHRHIPYRDSRLTFLLQDSLGGNSKTTVIANVSPSFCSANETLSTLKFAQRAKQIQNNAKVNECASGDETALQRQILHLKGQLSFLLKHSNFPRSILSSVPRLEESGVSAPFEDYGALEDRMQTENHKMKLMEASLIGASRREEVANSTIKKLEFEIEHMKRLAFQQEEDGQRTKMLLKFREEKIRQLELFLGGMVSADQYLLEENKALAVEIKMLQAKIDRNPELTRVALENSKLTEQLQVFHNFYELGEREALLAEVAELRNELLVALGKNSTISERDKYQNETMSIKSYTQDDTLSYIAGSEENFENRLGQGSDNELGAKPICSRKDLTDAKMLAESMDLDNHMQAENHECKQFKRSMVENFIKQSDVTKCQNDGNVMNQREDVDNKTLQVKLENLTRELEEVKLSNIHYQENQNQQNQIEDVRQQVEMETASTILQLQEEVETLQLELNDRLHGLAQENTLLKDLLSAKNEEMKMLCIDWETAMVELTSFLLDSSRSIRDAHGQIEGIANLFPEVNVGISEQVQQTIKVCIEKEETILFLHKSLEDARHMVKEMELKLDSLKEATLAFNELEQMHDNITSAGAKPMSTQMTDENIMGEFLDKRLGVKDCPLIEAEISADAAVTAAEWLSQPQELGCCNSIERQMPISKLDVSSQRSSHIFDNLMANANELLLEESDTVSNMIWLGLMELKNITTGHYADMEKHISALHIYIQDLYSEYQELVQDMAREIHELRLKAETSNENYKSLQFFKDKDQSAQKYWNIENQNSILDQIRAKIYEAKNRLNILEDSIDRNIAGCGERYLDQYPMKEDGWSSDCSTSSSEISTENDTSRGKLLDYMNGGEGTTTCLREELYMTYDAIRKLCMQIDAVLMHDIGGNSLSEEMDQGKTPFKLRMEKAEAGCSNNSKVISVEEIKEDGGFLTRFEEAQEAIKEADIMLNALLRANANAKQLTDIFKQAGEQLQIERDNLVDEVGQLKSSMHLKDVENKLLHDQVCFSLEEVANSVSSLEGCISQTQKDVDEKFGIISCDIISFRDEMLKSVSNWKSLLEDIFLEIMGREFASFVIHQCYVKEISWQFAAQFKADPNFLPLKWKRCFESTNASGSTCLTDKEDIMLINKIDKGRTELITDLEEVDGGFSYDDILYEKLALKKELKRKEVLLEGLLFDFRLLQESTAKTKDMEDETDYSLSQLQHELEIKANQLDSVLIQQRKLEGLLTDTEKALFLSNSKLDKAKETMTSISEHNAQLKKQLEDLYLKKIEAEKQLVEQQDVINKLENEILHLTSLEKRSVLSVEDIENDLSRVISERDQLHEQVCFLTDKLDIAYAMADEKEAVATEARQESEASKLYAEQKEEEVKILEHSVEELESTINMLETKVHEMDGEVEKNRTLRESLELEKQILRQRLLAVQNLSEDMDCGAEIVEHAQEQPRQPGNILLELLETKSRIKLLEGERVEQDKEVKRLKEYISELVLHADAQAMKYQQKYTNLEVMVRDASKDHSNPMTAPALDKVEKNSARTRGSSSPFRCISNLVHQMNLEKEHELSTARLRIEELEGLANSRQKEICILNARLAAAESMTHDVIRDLLGVKLDLTKYANFIDQYQVQKMVMEAHQQSQQFREKEREVQDLRTQINDLHEERECYKSVLSKKEAEALHMQIACEKLRERDHLLSSQNGILKTENKNLKKKIVELDERANTLHQTQSSQREHRHAFLTKVQNDELTMRLANSKKLLSRVNDEMARYRIPSGSSSHHRSGGSGKEISHE</sequence>
<keyword evidence="5 7" id="KW-0505">Motor protein</keyword>
<name>A0A0A0KB57_CUCSA</name>
<dbReference type="EMBL" id="CM002927">
    <property type="protein sequence ID" value="KGN45617.1"/>
    <property type="molecule type" value="Genomic_DNA"/>
</dbReference>
<feature type="region of interest" description="Disordered" evidence="9">
    <location>
        <begin position="81"/>
        <end position="118"/>
    </location>
</feature>
<reference evidence="11 12" key="2">
    <citation type="journal article" date="2009" name="PLoS ONE">
        <title>An integrated genetic and cytogenetic map of the cucumber genome.</title>
        <authorList>
            <person name="Ren Y."/>
            <person name="Zhang Z."/>
            <person name="Liu J."/>
            <person name="Staub J.E."/>
            <person name="Han Y."/>
            <person name="Cheng Z."/>
            <person name="Li X."/>
            <person name="Lu J."/>
            <person name="Miao H."/>
            <person name="Kang H."/>
            <person name="Xie B."/>
            <person name="Gu X."/>
            <person name="Wang X."/>
            <person name="Du Y."/>
            <person name="Jin W."/>
            <person name="Huang S."/>
        </authorList>
    </citation>
    <scope>NUCLEOTIDE SEQUENCE [LARGE SCALE GENOMIC DNA]</scope>
    <source>
        <strain evidence="12">cv. 9930</strain>
    </source>
</reference>
<keyword evidence="1" id="KW-0493">Microtubule</keyword>
<dbReference type="OMA" id="TMMGEIN"/>